<feature type="disulfide bond" evidence="13">
    <location>
        <begin position="185"/>
        <end position="194"/>
    </location>
</feature>
<dbReference type="InterPro" id="IPR018097">
    <property type="entry name" value="EGF_Ca-bd_CS"/>
</dbReference>
<dbReference type="InterPro" id="IPR024079">
    <property type="entry name" value="MetalloPept_cat_dom_sf"/>
</dbReference>
<dbReference type="Gene3D" id="3.40.390.10">
    <property type="entry name" value="Collagenase (Catalytic Domain)"/>
    <property type="match status" value="1"/>
</dbReference>
<dbReference type="PROSITE" id="PS00010">
    <property type="entry name" value="ASX_HYDROXYL"/>
    <property type="match status" value="4"/>
</dbReference>
<feature type="domain" description="EGF-like" evidence="18">
    <location>
        <begin position="197"/>
        <end position="233"/>
    </location>
</feature>
<evidence type="ECO:0000256" key="11">
    <source>
        <dbReference type="ARBA" id="ARBA00023157"/>
    </source>
</evidence>
<evidence type="ECO:0000259" key="19">
    <source>
        <dbReference type="PROSITE" id="PS50923"/>
    </source>
</evidence>
<dbReference type="InterPro" id="IPR013032">
    <property type="entry name" value="EGF-like_CS"/>
</dbReference>
<dbReference type="PRINTS" id="PR00010">
    <property type="entry name" value="EGFBLOOD"/>
</dbReference>
<accession>A0A9J7L039</accession>
<organism evidence="22 23">
    <name type="scientific">Branchiostoma floridae</name>
    <name type="common">Florida lancelet</name>
    <name type="synonym">Amphioxus</name>
    <dbReference type="NCBI Taxonomy" id="7739"/>
    <lineage>
        <taxon>Eukaryota</taxon>
        <taxon>Metazoa</taxon>
        <taxon>Chordata</taxon>
        <taxon>Cephalochordata</taxon>
        <taxon>Leptocardii</taxon>
        <taxon>Amphioxiformes</taxon>
        <taxon>Branchiostomatidae</taxon>
        <taxon>Branchiostoma</taxon>
    </lineage>
</organism>
<dbReference type="Pfam" id="PF01400">
    <property type="entry name" value="Astacin"/>
    <property type="match status" value="1"/>
</dbReference>
<feature type="binding site" evidence="16">
    <location>
        <position position="541"/>
    </location>
    <ligand>
        <name>Zn(2+)</name>
        <dbReference type="ChEBI" id="CHEBI:29105"/>
        <note>catalytic</note>
    </ligand>
</feature>
<feature type="disulfide bond" evidence="13">
    <location>
        <begin position="300"/>
        <end position="309"/>
    </location>
</feature>
<comment type="caution">
    <text evidence="13">Lacks conserved residue(s) required for the propagation of feature annotation.</text>
</comment>
<dbReference type="OrthoDB" id="291007at2759"/>
<dbReference type="InterPro" id="IPR034035">
    <property type="entry name" value="Astacin-like_dom"/>
</dbReference>
<dbReference type="Pfam" id="PF12661">
    <property type="entry name" value="hEGF"/>
    <property type="match status" value="5"/>
</dbReference>
<keyword evidence="5 16" id="KW-0479">Metal-binding</keyword>
<dbReference type="InterPro" id="IPR001506">
    <property type="entry name" value="Peptidase_M12A"/>
</dbReference>
<protein>
    <recommendedName>
        <fullName evidence="17">Metalloendopeptidase</fullName>
        <ecNumber evidence="17">3.4.24.-</ecNumber>
    </recommendedName>
</protein>
<dbReference type="FunFam" id="2.10.25.10:FF:000061">
    <property type="entry name" value="Delta-like protein"/>
    <property type="match status" value="1"/>
</dbReference>
<dbReference type="EC" id="3.4.24.-" evidence="17"/>
<dbReference type="InterPro" id="IPR000152">
    <property type="entry name" value="EGF-type_Asp/Asn_hydroxyl_site"/>
</dbReference>
<dbReference type="InterPro" id="IPR006026">
    <property type="entry name" value="Peptidase_Metallo"/>
</dbReference>
<keyword evidence="8 16" id="KW-0378">Hydrolase</keyword>
<evidence type="ECO:0000256" key="7">
    <source>
        <dbReference type="ARBA" id="ARBA00022737"/>
    </source>
</evidence>
<keyword evidence="22" id="KW-1185">Reference proteome</keyword>
<feature type="domain" description="Peptidase M12A" evidence="21">
    <location>
        <begin position="433"/>
        <end position="639"/>
    </location>
</feature>
<evidence type="ECO:0000256" key="16">
    <source>
        <dbReference type="PROSITE-ProRule" id="PRU01211"/>
    </source>
</evidence>
<evidence type="ECO:0000256" key="9">
    <source>
        <dbReference type="ARBA" id="ARBA00022833"/>
    </source>
</evidence>
<dbReference type="FunFam" id="3.40.390.10:FF:000101">
    <property type="entry name" value="Metalloendopeptidase"/>
    <property type="match status" value="1"/>
</dbReference>
<dbReference type="FunFam" id="2.10.25.10:FF:000123">
    <property type="entry name" value="Crumbs homolog 1 (Drosophila)"/>
    <property type="match status" value="2"/>
</dbReference>
<feature type="domain" description="ShKT" evidence="20">
    <location>
        <begin position="422"/>
        <end position="456"/>
    </location>
</feature>
<dbReference type="PROSITE" id="PS51670">
    <property type="entry name" value="SHKT"/>
    <property type="match status" value="1"/>
</dbReference>
<dbReference type="SUPFAM" id="SSF57196">
    <property type="entry name" value="EGF/Laminin"/>
    <property type="match status" value="4"/>
</dbReference>
<dbReference type="GO" id="GO:0005615">
    <property type="term" value="C:extracellular space"/>
    <property type="evidence" value="ECO:0000318"/>
    <property type="project" value="GO_Central"/>
</dbReference>
<feature type="domain" description="EGF-like" evidence="18">
    <location>
        <begin position="159"/>
        <end position="195"/>
    </location>
</feature>
<dbReference type="PRINTS" id="PR00480">
    <property type="entry name" value="ASTACIN"/>
</dbReference>
<keyword evidence="3 13" id="KW-0245">EGF-like domain</keyword>
<feature type="chain" id="PRO_5039961744" description="Metalloendopeptidase" evidence="17">
    <location>
        <begin position="23"/>
        <end position="640"/>
    </location>
</feature>
<evidence type="ECO:0000256" key="17">
    <source>
        <dbReference type="RuleBase" id="RU361183"/>
    </source>
</evidence>
<dbReference type="FunFam" id="2.10.25.10:FF:000080">
    <property type="entry name" value="Neurogenic locus notch 1"/>
    <property type="match status" value="1"/>
</dbReference>
<evidence type="ECO:0000313" key="22">
    <source>
        <dbReference type="Proteomes" id="UP000001554"/>
    </source>
</evidence>
<reference evidence="22" key="1">
    <citation type="journal article" date="2020" name="Nat. Ecol. Evol.">
        <title>Deeply conserved synteny resolves early events in vertebrate evolution.</title>
        <authorList>
            <person name="Simakov O."/>
            <person name="Marletaz F."/>
            <person name="Yue J.X."/>
            <person name="O'Connell B."/>
            <person name="Jenkins J."/>
            <person name="Brandt A."/>
            <person name="Calef R."/>
            <person name="Tung C.H."/>
            <person name="Huang T.K."/>
            <person name="Schmutz J."/>
            <person name="Satoh N."/>
            <person name="Yu J.K."/>
            <person name="Putnam N.H."/>
            <person name="Green R.E."/>
            <person name="Rokhsar D.S."/>
        </authorList>
    </citation>
    <scope>NUCLEOTIDE SEQUENCE [LARGE SCALE GENOMIC DNA]</scope>
    <source>
        <strain evidence="22">S238N-H82</strain>
    </source>
</reference>
<evidence type="ECO:0000313" key="23">
    <source>
        <dbReference type="RefSeq" id="XP_035673678.1"/>
    </source>
</evidence>
<dbReference type="PROSITE" id="PS50026">
    <property type="entry name" value="EGF_3"/>
    <property type="match status" value="4"/>
</dbReference>
<feature type="domain" description="EGF-like" evidence="18">
    <location>
        <begin position="273"/>
        <end position="310"/>
    </location>
</feature>
<feature type="binding site" evidence="16">
    <location>
        <position position="547"/>
    </location>
    <ligand>
        <name>Zn(2+)</name>
        <dbReference type="ChEBI" id="CHEBI:29105"/>
        <note>catalytic</note>
    </ligand>
</feature>
<feature type="active site" evidence="16">
    <location>
        <position position="538"/>
    </location>
</feature>
<comment type="cofactor">
    <cofactor evidence="16 17">
        <name>Zn(2+)</name>
        <dbReference type="ChEBI" id="CHEBI:29105"/>
    </cofactor>
    <text evidence="16 17">Binds 1 zinc ion per subunit.</text>
</comment>
<dbReference type="Pfam" id="PF01549">
    <property type="entry name" value="ShK"/>
    <property type="match status" value="1"/>
</dbReference>
<keyword evidence="10 16" id="KW-0482">Metalloprotease</keyword>
<dbReference type="PROSITE" id="PS00022">
    <property type="entry name" value="EGF_1"/>
    <property type="match status" value="4"/>
</dbReference>
<name>A0A9J7L039_BRAFL</name>
<dbReference type="PANTHER" id="PTHR10127:SF883">
    <property type="entry name" value="ZINC METALLOPROTEINASE NAS-8"/>
    <property type="match status" value="1"/>
</dbReference>
<keyword evidence="2" id="KW-0217">Developmental protein</keyword>
<keyword evidence="12" id="KW-0325">Glycoprotein</keyword>
<dbReference type="InterPro" id="IPR000742">
    <property type="entry name" value="EGF"/>
</dbReference>
<dbReference type="RefSeq" id="XP_035673678.1">
    <property type="nucleotide sequence ID" value="XM_035817785.1"/>
</dbReference>
<sequence>MRVIIGLLLCFTLAFYVAPIGGKVSRKRCTPLVFDDTTSVCNKNPDEAGMYPRGTVCKFDCREGCVKDRGRRWRVCKGRSRWAGGRGMKCLCAPCEGAPSSPENSYSDCDPDQTTFPAGHVCTFNCSVGYAKTPACGDGEKLCKNGGWRGEDIECELEDTNDCDGVTCENGGTCRDGINEYTCDCADGFEGTHCETDRDDCDGVTCENGGTCRDGINEYTCDCADGFNGDTCQIDINECEGVTCENGGTCVDGINGYSCDCADGFEGTHCETNIDECQNNVMCQNGATCVDGINSYSCNCAAGFEGFHCDTNIDDCDGVTCENGGYCRDGINEYICIDDPCKIADSLRRSPVPGSVTKAILDANKGLNLYSGDIAGVDPPLPALTPMANAPSGLPRVNVTPTLATCCGIVCRSCGLCSRPGCSDNNQNCVFWASIGECDANPNYMLETCPLSCNVCEGDGEDAAILTAPAGSEVGRIQSAILEYNKRTCLRFVPRTNERDFVHIKRLTGCHSQVGVAGGMQELSLGNGCLGTGTILHELMHAVGFWHEHQRPDRDDWVIICRNNAEAQHRHAFDKLSNSRTLDLSYDYGSIMHYESHAFSTNGRETIVPKRPLNGIVLGAAQDFSSLDLQKINKLYDCNK</sequence>
<evidence type="ECO:0000256" key="1">
    <source>
        <dbReference type="ARBA" id="ARBA00002657"/>
    </source>
</evidence>
<evidence type="ECO:0000259" key="20">
    <source>
        <dbReference type="PROSITE" id="PS51670"/>
    </source>
</evidence>
<dbReference type="PROSITE" id="PS01186">
    <property type="entry name" value="EGF_2"/>
    <property type="match status" value="4"/>
</dbReference>
<dbReference type="PROSITE" id="PS01187">
    <property type="entry name" value="EGF_CA"/>
    <property type="match status" value="3"/>
</dbReference>
<dbReference type="InterPro" id="IPR001881">
    <property type="entry name" value="EGF-like_Ca-bd_dom"/>
</dbReference>
<feature type="binding site" evidence="16">
    <location>
        <position position="537"/>
    </location>
    <ligand>
        <name>Zn(2+)</name>
        <dbReference type="ChEBI" id="CHEBI:29105"/>
        <note>catalytic</note>
    </ligand>
</feature>
<reference evidence="23" key="2">
    <citation type="submission" date="2025-08" db="UniProtKB">
        <authorList>
            <consortium name="RefSeq"/>
        </authorList>
    </citation>
    <scope>IDENTIFICATION</scope>
    <source>
        <strain evidence="23">S238N-H82</strain>
        <tissue evidence="23">Testes</tissue>
    </source>
</reference>
<keyword evidence="11 13" id="KW-1015">Disulfide bond</keyword>
<comment type="function">
    <text evidence="1">Metalloprotease.</text>
</comment>
<dbReference type="PROSITE" id="PS51864">
    <property type="entry name" value="ASTACIN"/>
    <property type="match status" value="1"/>
</dbReference>
<evidence type="ECO:0000256" key="3">
    <source>
        <dbReference type="ARBA" id="ARBA00022536"/>
    </source>
</evidence>
<dbReference type="InterPro" id="IPR000436">
    <property type="entry name" value="Sushi_SCR_CCP_dom"/>
</dbReference>
<feature type="disulfide bond" evidence="13">
    <location>
        <begin position="223"/>
        <end position="232"/>
    </location>
</feature>
<keyword evidence="14" id="KW-0768">Sushi</keyword>
<feature type="disulfide bond" evidence="15">
    <location>
        <begin position="422"/>
        <end position="456"/>
    </location>
</feature>
<gene>
    <name evidence="23" type="primary">LOC118414040</name>
</gene>
<dbReference type="Gene3D" id="2.10.25.10">
    <property type="entry name" value="Laminin"/>
    <property type="match status" value="4"/>
</dbReference>
<dbReference type="SMART" id="SM00235">
    <property type="entry name" value="ZnMc"/>
    <property type="match status" value="1"/>
</dbReference>
<dbReference type="PANTHER" id="PTHR10127">
    <property type="entry name" value="DISCOIDIN, CUB, EGF, LAMININ , AND ZINC METALLOPROTEASE DOMAIN CONTAINING"/>
    <property type="match status" value="1"/>
</dbReference>
<feature type="signal peptide" evidence="17">
    <location>
        <begin position="1"/>
        <end position="22"/>
    </location>
</feature>
<evidence type="ECO:0000259" key="18">
    <source>
        <dbReference type="PROSITE" id="PS50026"/>
    </source>
</evidence>
<dbReference type="GeneID" id="118414040"/>
<evidence type="ECO:0000256" key="8">
    <source>
        <dbReference type="ARBA" id="ARBA00022801"/>
    </source>
</evidence>
<evidence type="ECO:0000256" key="12">
    <source>
        <dbReference type="ARBA" id="ARBA00023180"/>
    </source>
</evidence>
<evidence type="ECO:0000256" key="5">
    <source>
        <dbReference type="ARBA" id="ARBA00022723"/>
    </source>
</evidence>
<dbReference type="AlphaFoldDB" id="A0A9J7L039"/>
<feature type="domain" description="Sushi" evidence="19">
    <location>
        <begin position="93"/>
        <end position="157"/>
    </location>
</feature>
<dbReference type="SMART" id="SM00181">
    <property type="entry name" value="EGF"/>
    <property type="match status" value="4"/>
</dbReference>
<evidence type="ECO:0000256" key="13">
    <source>
        <dbReference type="PROSITE-ProRule" id="PRU00076"/>
    </source>
</evidence>
<dbReference type="CDD" id="cd00054">
    <property type="entry name" value="EGF_CA"/>
    <property type="match status" value="4"/>
</dbReference>
<evidence type="ECO:0000256" key="14">
    <source>
        <dbReference type="PROSITE-ProRule" id="PRU00302"/>
    </source>
</evidence>
<dbReference type="GO" id="GO:0005509">
    <property type="term" value="F:calcium ion binding"/>
    <property type="evidence" value="ECO:0007669"/>
    <property type="project" value="InterPro"/>
</dbReference>
<dbReference type="SMART" id="SM00254">
    <property type="entry name" value="ShKT"/>
    <property type="match status" value="1"/>
</dbReference>
<keyword evidence="6 17" id="KW-0732">Signal</keyword>
<keyword evidence="9 16" id="KW-0862">Zinc</keyword>
<dbReference type="PROSITE" id="PS50923">
    <property type="entry name" value="SUSHI"/>
    <property type="match status" value="1"/>
</dbReference>
<dbReference type="SMART" id="SM00179">
    <property type="entry name" value="EGF_CA"/>
    <property type="match status" value="5"/>
</dbReference>
<dbReference type="GO" id="GO:0006508">
    <property type="term" value="P:proteolysis"/>
    <property type="evidence" value="ECO:0007669"/>
    <property type="project" value="UniProtKB-KW"/>
</dbReference>
<dbReference type="GO" id="GO:0008270">
    <property type="term" value="F:zinc ion binding"/>
    <property type="evidence" value="ECO:0007669"/>
    <property type="project" value="UniProtKB-UniRule"/>
</dbReference>
<feature type="disulfide bond" evidence="13">
    <location>
        <begin position="261"/>
        <end position="270"/>
    </location>
</feature>
<dbReference type="GO" id="GO:0004222">
    <property type="term" value="F:metalloendopeptidase activity"/>
    <property type="evidence" value="ECO:0000318"/>
    <property type="project" value="GO_Central"/>
</dbReference>
<keyword evidence="4 16" id="KW-0645">Protease</keyword>
<evidence type="ECO:0000256" key="4">
    <source>
        <dbReference type="ARBA" id="ARBA00022670"/>
    </source>
</evidence>
<evidence type="ECO:0000256" key="6">
    <source>
        <dbReference type="ARBA" id="ARBA00022729"/>
    </source>
</evidence>
<evidence type="ECO:0000256" key="15">
    <source>
        <dbReference type="PROSITE-ProRule" id="PRU01005"/>
    </source>
</evidence>
<dbReference type="KEGG" id="bfo:118414040"/>
<dbReference type="InterPro" id="IPR003582">
    <property type="entry name" value="ShKT_dom"/>
</dbReference>
<evidence type="ECO:0000259" key="21">
    <source>
        <dbReference type="PROSITE" id="PS51864"/>
    </source>
</evidence>
<keyword evidence="7" id="KW-0677">Repeat</keyword>
<evidence type="ECO:0000256" key="10">
    <source>
        <dbReference type="ARBA" id="ARBA00023049"/>
    </source>
</evidence>
<dbReference type="CDD" id="cd04280">
    <property type="entry name" value="ZnMc_astacin_like"/>
    <property type="match status" value="1"/>
</dbReference>
<dbReference type="SUPFAM" id="SSF55486">
    <property type="entry name" value="Metalloproteases ('zincins'), catalytic domain"/>
    <property type="match status" value="1"/>
</dbReference>
<feature type="domain" description="EGF-like" evidence="18">
    <location>
        <begin position="235"/>
        <end position="271"/>
    </location>
</feature>
<proteinExistence type="predicted"/>
<evidence type="ECO:0000256" key="2">
    <source>
        <dbReference type="ARBA" id="ARBA00022473"/>
    </source>
</evidence>
<dbReference type="Proteomes" id="UP000001554">
    <property type="component" value="Chromosome 4"/>
</dbReference>